<accession>A0A6N7XRW7</accession>
<dbReference type="CDD" id="cd04872">
    <property type="entry name" value="ACT_1ZPV"/>
    <property type="match status" value="1"/>
</dbReference>
<dbReference type="EMBL" id="VUNC01000004">
    <property type="protein sequence ID" value="MST72669.1"/>
    <property type="molecule type" value="Genomic_DNA"/>
</dbReference>
<keyword evidence="4" id="KW-1185">Reference proteome</keyword>
<dbReference type="HAMAP" id="MF_01054">
    <property type="entry name" value="UPF0237"/>
    <property type="match status" value="1"/>
</dbReference>
<dbReference type="PANTHER" id="PTHR34875:SF6">
    <property type="entry name" value="UPF0237 PROTEIN MJ1558"/>
    <property type="match status" value="1"/>
</dbReference>
<dbReference type="InterPro" id="IPR050990">
    <property type="entry name" value="UPF0237/GcvR_regulator"/>
</dbReference>
<dbReference type="InterPro" id="IPR022986">
    <property type="entry name" value="UPF0237_ACT"/>
</dbReference>
<dbReference type="SUPFAM" id="SSF55021">
    <property type="entry name" value="ACT-like"/>
    <property type="match status" value="1"/>
</dbReference>
<comment type="caution">
    <text evidence="3">The sequence shown here is derived from an EMBL/GenBank/DDBJ whole genome shotgun (WGS) entry which is preliminary data.</text>
</comment>
<reference evidence="3 4" key="1">
    <citation type="submission" date="2019-08" db="EMBL/GenBank/DDBJ databases">
        <title>In-depth cultivation of the pig gut microbiome towards novel bacterial diversity and tailored functional studies.</title>
        <authorList>
            <person name="Wylensek D."/>
            <person name="Hitch T.C.A."/>
            <person name="Clavel T."/>
        </authorList>
    </citation>
    <scope>NUCLEOTIDE SEQUENCE [LARGE SCALE GENOMIC DNA]</scope>
    <source>
        <strain evidence="3 4">CA-Schmier-601-WT-1</strain>
    </source>
</reference>
<evidence type="ECO:0000313" key="3">
    <source>
        <dbReference type="EMBL" id="MST72669.1"/>
    </source>
</evidence>
<gene>
    <name evidence="3" type="ORF">FYJ68_06065</name>
</gene>
<dbReference type="Gene3D" id="3.30.70.260">
    <property type="match status" value="1"/>
</dbReference>
<protein>
    <recommendedName>
        <fullName evidence="1">UPF0237 protein FYJ68_06065</fullName>
    </recommendedName>
</protein>
<dbReference type="AlphaFoldDB" id="A0A6N7XRW7"/>
<dbReference type="InterPro" id="IPR002912">
    <property type="entry name" value="ACT_dom"/>
</dbReference>
<dbReference type="Proteomes" id="UP000469325">
    <property type="component" value="Unassembled WGS sequence"/>
</dbReference>
<organism evidence="3 4">
    <name type="scientific">Olsenella porci</name>
    <dbReference type="NCBI Taxonomy" id="2652279"/>
    <lineage>
        <taxon>Bacteria</taxon>
        <taxon>Bacillati</taxon>
        <taxon>Actinomycetota</taxon>
        <taxon>Coriobacteriia</taxon>
        <taxon>Coriobacteriales</taxon>
        <taxon>Atopobiaceae</taxon>
        <taxon>Olsenella</taxon>
    </lineage>
</organism>
<evidence type="ECO:0000256" key="1">
    <source>
        <dbReference type="HAMAP-Rule" id="MF_01054"/>
    </source>
</evidence>
<dbReference type="InterPro" id="IPR045865">
    <property type="entry name" value="ACT-like_dom_sf"/>
</dbReference>
<name>A0A6N7XRW7_9ACTN</name>
<proteinExistence type="inferred from homology"/>
<sequence>MEGRRLLCLDPQTAKGTAVATTNDDSKTRAIITVLGSDRPGIVAAVTSALAGHDANILDISQTILQGIFTMTMLVDLAGSSADFSAIQDQLAQISSELGVQITMQREEVFNFMYRL</sequence>
<feature type="domain" description="ACT" evidence="2">
    <location>
        <begin position="31"/>
        <end position="105"/>
    </location>
</feature>
<dbReference type="Pfam" id="PF13740">
    <property type="entry name" value="ACT_6"/>
    <property type="match status" value="1"/>
</dbReference>
<dbReference type="PANTHER" id="PTHR34875">
    <property type="entry name" value="UPF0237 PROTEIN MJ1558"/>
    <property type="match status" value="1"/>
</dbReference>
<comment type="similarity">
    <text evidence="1">Belongs to the UPF0237 family.</text>
</comment>
<evidence type="ECO:0000259" key="2">
    <source>
        <dbReference type="PROSITE" id="PS51671"/>
    </source>
</evidence>
<dbReference type="NCBIfam" id="NF001220">
    <property type="entry name" value="PRK00194.1"/>
    <property type="match status" value="1"/>
</dbReference>
<evidence type="ECO:0000313" key="4">
    <source>
        <dbReference type="Proteomes" id="UP000469325"/>
    </source>
</evidence>
<dbReference type="PROSITE" id="PS51671">
    <property type="entry name" value="ACT"/>
    <property type="match status" value="1"/>
</dbReference>